<accession>A0A445DQM9</accession>
<gene>
    <name evidence="1" type="ORF">Ahy_A03g011410</name>
</gene>
<evidence type="ECO:0000313" key="2">
    <source>
        <dbReference type="Proteomes" id="UP000289738"/>
    </source>
</evidence>
<sequence length="93" mass="10411">MSFPIQALPSFPVTWSTIMIRKLLTKLPIPITLRYNAIPKLLIESALSLFASTNAATTITMTVNVRPMPILRRMLIPLSLPVTFRRTGTMILS</sequence>
<reference evidence="1 2" key="1">
    <citation type="submission" date="2019-01" db="EMBL/GenBank/DDBJ databases">
        <title>Sequencing of cultivated peanut Arachis hypogaea provides insights into genome evolution and oil improvement.</title>
        <authorList>
            <person name="Chen X."/>
        </authorList>
    </citation>
    <scope>NUCLEOTIDE SEQUENCE [LARGE SCALE GENOMIC DNA]</scope>
    <source>
        <strain evidence="2">cv. Fuhuasheng</strain>
        <tissue evidence="1">Leaves</tissue>
    </source>
</reference>
<name>A0A445DQM9_ARAHY</name>
<keyword evidence="2" id="KW-1185">Reference proteome</keyword>
<comment type="caution">
    <text evidence="1">The sequence shown here is derived from an EMBL/GenBank/DDBJ whole genome shotgun (WGS) entry which is preliminary data.</text>
</comment>
<dbReference type="EMBL" id="SDMP01000003">
    <property type="protein sequence ID" value="RYR65479.1"/>
    <property type="molecule type" value="Genomic_DNA"/>
</dbReference>
<protein>
    <submittedName>
        <fullName evidence="1">Uncharacterized protein</fullName>
    </submittedName>
</protein>
<dbReference type="AlphaFoldDB" id="A0A445DQM9"/>
<evidence type="ECO:0000313" key="1">
    <source>
        <dbReference type="EMBL" id="RYR65479.1"/>
    </source>
</evidence>
<organism evidence="1 2">
    <name type="scientific">Arachis hypogaea</name>
    <name type="common">Peanut</name>
    <dbReference type="NCBI Taxonomy" id="3818"/>
    <lineage>
        <taxon>Eukaryota</taxon>
        <taxon>Viridiplantae</taxon>
        <taxon>Streptophyta</taxon>
        <taxon>Embryophyta</taxon>
        <taxon>Tracheophyta</taxon>
        <taxon>Spermatophyta</taxon>
        <taxon>Magnoliopsida</taxon>
        <taxon>eudicotyledons</taxon>
        <taxon>Gunneridae</taxon>
        <taxon>Pentapetalae</taxon>
        <taxon>rosids</taxon>
        <taxon>fabids</taxon>
        <taxon>Fabales</taxon>
        <taxon>Fabaceae</taxon>
        <taxon>Papilionoideae</taxon>
        <taxon>50 kb inversion clade</taxon>
        <taxon>dalbergioids sensu lato</taxon>
        <taxon>Dalbergieae</taxon>
        <taxon>Pterocarpus clade</taxon>
        <taxon>Arachis</taxon>
    </lineage>
</organism>
<dbReference type="Proteomes" id="UP000289738">
    <property type="component" value="Chromosome A03"/>
</dbReference>
<proteinExistence type="predicted"/>